<reference evidence="10" key="1">
    <citation type="submission" date="2022-10" db="EMBL/GenBank/DDBJ databases">
        <authorList>
            <person name="Kim H.S."/>
            <person name="Kim J.-S."/>
            <person name="Suh M.K."/>
            <person name="Eom M.K."/>
            <person name="Lee J.-S."/>
        </authorList>
    </citation>
    <scope>NUCLEOTIDE SEQUENCE</scope>
    <source>
        <strain evidence="10">LIP-5</strain>
    </source>
</reference>
<feature type="domain" description="SGNH hydrolase-type esterase" evidence="9">
    <location>
        <begin position="65"/>
        <end position="216"/>
    </location>
</feature>
<feature type="signal peptide" evidence="6">
    <location>
        <begin position="1"/>
        <end position="17"/>
    </location>
</feature>
<dbReference type="GO" id="GO:0004563">
    <property type="term" value="F:beta-N-acetylhexosaminidase activity"/>
    <property type="evidence" value="ECO:0007669"/>
    <property type="project" value="UniProtKB-EC"/>
</dbReference>
<dbReference type="Pfam" id="PF00728">
    <property type="entry name" value="Glyco_hydro_20"/>
    <property type="match status" value="1"/>
</dbReference>
<dbReference type="Gene3D" id="3.20.20.80">
    <property type="entry name" value="Glycosidases"/>
    <property type="match status" value="1"/>
</dbReference>
<comment type="catalytic activity">
    <reaction evidence="1">
        <text>Hydrolysis of terminal non-reducing N-acetyl-D-hexosamine residues in N-acetyl-beta-D-hexosaminides.</text>
        <dbReference type="EC" id="3.2.1.52"/>
    </reaction>
</comment>
<dbReference type="InterPro" id="IPR015882">
    <property type="entry name" value="HEX_bac_N"/>
</dbReference>
<dbReference type="PRINTS" id="PR00738">
    <property type="entry name" value="GLHYDRLASE20"/>
</dbReference>
<dbReference type="InterPro" id="IPR025705">
    <property type="entry name" value="Beta_hexosaminidase_sua/sub"/>
</dbReference>
<dbReference type="InterPro" id="IPR036514">
    <property type="entry name" value="SGNH_hydro_sf"/>
</dbReference>
<dbReference type="EC" id="3.2.1.52" evidence="3"/>
<keyword evidence="5" id="KW-0326">Glycosidase</keyword>
<evidence type="ECO:0000313" key="10">
    <source>
        <dbReference type="EMBL" id="MCU7694898.1"/>
    </source>
</evidence>
<dbReference type="Proteomes" id="UP001209317">
    <property type="component" value="Unassembled WGS sequence"/>
</dbReference>
<accession>A0AAE3IPX6</accession>
<dbReference type="GO" id="GO:0005975">
    <property type="term" value="P:carbohydrate metabolic process"/>
    <property type="evidence" value="ECO:0007669"/>
    <property type="project" value="InterPro"/>
</dbReference>
<evidence type="ECO:0000256" key="3">
    <source>
        <dbReference type="ARBA" id="ARBA00012663"/>
    </source>
</evidence>
<evidence type="ECO:0000256" key="5">
    <source>
        <dbReference type="ARBA" id="ARBA00023295"/>
    </source>
</evidence>
<dbReference type="GO" id="GO:0016020">
    <property type="term" value="C:membrane"/>
    <property type="evidence" value="ECO:0007669"/>
    <property type="project" value="TreeGrafter"/>
</dbReference>
<dbReference type="Pfam" id="PF13472">
    <property type="entry name" value="Lipase_GDSL_2"/>
    <property type="match status" value="1"/>
</dbReference>
<dbReference type="PANTHER" id="PTHR22600">
    <property type="entry name" value="BETA-HEXOSAMINIDASE"/>
    <property type="match status" value="1"/>
</dbReference>
<dbReference type="EMBL" id="JAOTPL010000015">
    <property type="protein sequence ID" value="MCU7694898.1"/>
    <property type="molecule type" value="Genomic_DNA"/>
</dbReference>
<feature type="domain" description="Glycoside hydrolase family 20 catalytic" evidence="7">
    <location>
        <begin position="358"/>
        <end position="462"/>
    </location>
</feature>
<evidence type="ECO:0000259" key="9">
    <source>
        <dbReference type="Pfam" id="PF13472"/>
    </source>
</evidence>
<evidence type="ECO:0000256" key="6">
    <source>
        <dbReference type="SAM" id="SignalP"/>
    </source>
</evidence>
<gene>
    <name evidence="10" type="ORF">OD355_10260</name>
</gene>
<evidence type="ECO:0000313" key="11">
    <source>
        <dbReference type="Proteomes" id="UP001209317"/>
    </source>
</evidence>
<evidence type="ECO:0000256" key="4">
    <source>
        <dbReference type="ARBA" id="ARBA00022801"/>
    </source>
</evidence>
<proteinExistence type="inferred from homology"/>
<protein>
    <recommendedName>
        <fullName evidence="3">beta-N-acetylhexosaminidase</fullName>
        <ecNumber evidence="3">3.2.1.52</ecNumber>
    </recommendedName>
</protein>
<comment type="caution">
    <text evidence="10">The sequence shown here is derived from an EMBL/GenBank/DDBJ whole genome shotgun (WGS) entry which is preliminary data.</text>
</comment>
<keyword evidence="11" id="KW-1185">Reference proteome</keyword>
<dbReference type="InterPro" id="IPR013830">
    <property type="entry name" value="SGNH_hydro"/>
</dbReference>
<dbReference type="InterPro" id="IPR029018">
    <property type="entry name" value="Hex-like_dom2"/>
</dbReference>
<dbReference type="Gene3D" id="3.40.50.1110">
    <property type="entry name" value="SGNH hydrolase"/>
    <property type="match status" value="1"/>
</dbReference>
<comment type="similarity">
    <text evidence="2">Belongs to the glycosyl hydrolase 20 family.</text>
</comment>
<dbReference type="Gene3D" id="3.30.379.10">
    <property type="entry name" value="Chitobiase/beta-hexosaminidase domain 2-like"/>
    <property type="match status" value="1"/>
</dbReference>
<dbReference type="SUPFAM" id="SSF52266">
    <property type="entry name" value="SGNH hydrolase"/>
    <property type="match status" value="1"/>
</dbReference>
<feature type="domain" description="Beta-hexosaminidase bacterial type N-terminal" evidence="8">
    <location>
        <begin position="232"/>
        <end position="355"/>
    </location>
</feature>
<dbReference type="SUPFAM" id="SSF51445">
    <property type="entry name" value="(Trans)glycosidases"/>
    <property type="match status" value="1"/>
</dbReference>
<dbReference type="PANTHER" id="PTHR22600:SF57">
    <property type="entry name" value="BETA-N-ACETYLHEXOSAMINIDASE"/>
    <property type="match status" value="1"/>
</dbReference>
<dbReference type="SUPFAM" id="SSF55545">
    <property type="entry name" value="beta-N-acetylhexosaminidase-like domain"/>
    <property type="match status" value="1"/>
</dbReference>
<evidence type="ECO:0000259" key="8">
    <source>
        <dbReference type="Pfam" id="PF02838"/>
    </source>
</evidence>
<feature type="chain" id="PRO_5041942963" description="beta-N-acetylhexosaminidase" evidence="6">
    <location>
        <begin position="18"/>
        <end position="881"/>
    </location>
</feature>
<organism evidence="10 11">
    <name type="scientific">Haoranjiania flava</name>
    <dbReference type="NCBI Taxonomy" id="1856322"/>
    <lineage>
        <taxon>Bacteria</taxon>
        <taxon>Pseudomonadati</taxon>
        <taxon>Bacteroidota</taxon>
        <taxon>Chitinophagia</taxon>
        <taxon>Chitinophagales</taxon>
        <taxon>Chitinophagaceae</taxon>
        <taxon>Haoranjiania</taxon>
    </lineage>
</organism>
<dbReference type="InterPro" id="IPR017853">
    <property type="entry name" value="GH"/>
</dbReference>
<dbReference type="GO" id="GO:0016788">
    <property type="term" value="F:hydrolase activity, acting on ester bonds"/>
    <property type="evidence" value="ECO:0007669"/>
    <property type="project" value="UniProtKB-ARBA"/>
</dbReference>
<dbReference type="GO" id="GO:0030203">
    <property type="term" value="P:glycosaminoglycan metabolic process"/>
    <property type="evidence" value="ECO:0007669"/>
    <property type="project" value="TreeGrafter"/>
</dbReference>
<evidence type="ECO:0000256" key="1">
    <source>
        <dbReference type="ARBA" id="ARBA00001231"/>
    </source>
</evidence>
<evidence type="ECO:0000259" key="7">
    <source>
        <dbReference type="Pfam" id="PF00728"/>
    </source>
</evidence>
<dbReference type="Pfam" id="PF02838">
    <property type="entry name" value="Glyco_hydro_20b"/>
    <property type="match status" value="1"/>
</dbReference>
<name>A0AAE3IPX6_9BACT</name>
<sequence length="881" mass="100959">MHKIFSVIATLCFYASAAWPQSVPTHLSDTLFSTYYQQRVSHFKSLPVKQDAIVFLGNSISDGAEWNELFDNDRILNRGISGDVTAGILNRIEEITRHQPQKVFLLIGTNDLSKNIAVDSVLKNIYLIAQIIRKQSPATQLYVQSILPVNNTFDRFKNHYKNQAEINRVNQALEKNASRYNYHYLDIATPLTDDDKRLARTFTNDGLHLNGHAYQVWKNVIYPHVFDLQPSPALIPYPQQIEWHKGSFLINEHTAIILSHDSLLPAAKALQAVIEHRGYKVAISNRAQTTGKHIILKTGRVISPVNSREAYHLKSAGENIILEANTMHGLHNGIQTIRQLMRNTNTVAACDIVDYPAFAWRGYMVDVGRNYQSMELLKQQLDVMASLKYNVFHFHLTEDVAWRLQMKKFPQLTDAAHMTRNKGKFYTVEEMHELRDYCKDRNILMVPEIDMPGHSKAFERAMGFDMQSDAGLLTVKEILSEFCDTYNFPYIHIGADEVKITNPNFLPEVIRLIEARGRTVVGWEPGGNFTPSVIRQLWMENAAHLAKLGKVRKLDSRNLYINHMDAEESVVSIFNHQILNVDKGDSLNLGGILCLWNDRNLDKDEHNLTHNPVYPSLAAFAERSWKGGGIPGNYAVMLQQNKSAFSAFENRLLDLKETLFSRLPFPYVKQSNIAWQLIGPYDNGGDLSRKFAPESADFNIHKVKNRQTVYGGTIIPRHFWHPIVKGIFEDARENTTYYGYQQYWSDKDTTAGMWIGFYDFSRSTMTNTPDANTWNHLQSKIWLNGQEITPPLWKRAGQQGDLEIPYIDENYIMREPVKVHLKKGWNQILTKIPVGSFTAKVWHTPNKWMFTAIIVDKQPGSIHYSQRKGYSRSAVAEKPHR</sequence>
<keyword evidence="6" id="KW-0732">Signal</keyword>
<keyword evidence="4" id="KW-0378">Hydrolase</keyword>
<dbReference type="InterPro" id="IPR015883">
    <property type="entry name" value="Glyco_hydro_20_cat"/>
</dbReference>
<evidence type="ECO:0000256" key="2">
    <source>
        <dbReference type="ARBA" id="ARBA00006285"/>
    </source>
</evidence>
<dbReference type="RefSeq" id="WP_263038383.1">
    <property type="nucleotide sequence ID" value="NZ_JAOTPL010000015.1"/>
</dbReference>
<dbReference type="AlphaFoldDB" id="A0AAE3IPX6"/>